<accession>A0AAD2CX93</accession>
<dbReference type="Gene3D" id="3.40.525.10">
    <property type="entry name" value="CRAL-TRIO lipid binding domain"/>
    <property type="match status" value="1"/>
</dbReference>
<gene>
    <name evidence="2" type="ORF">ECRASSUSDP1_LOCUS15046</name>
</gene>
<organism evidence="2 3">
    <name type="scientific">Euplotes crassus</name>
    <dbReference type="NCBI Taxonomy" id="5936"/>
    <lineage>
        <taxon>Eukaryota</taxon>
        <taxon>Sar</taxon>
        <taxon>Alveolata</taxon>
        <taxon>Ciliophora</taxon>
        <taxon>Intramacronucleata</taxon>
        <taxon>Spirotrichea</taxon>
        <taxon>Hypotrichia</taxon>
        <taxon>Euplotida</taxon>
        <taxon>Euplotidae</taxon>
        <taxon>Moneuplotes</taxon>
    </lineage>
</organism>
<dbReference type="GO" id="GO:0008526">
    <property type="term" value="F:phosphatidylinositol transfer activity"/>
    <property type="evidence" value="ECO:0007669"/>
    <property type="project" value="TreeGrafter"/>
</dbReference>
<dbReference type="AlphaFoldDB" id="A0AAD2CX93"/>
<dbReference type="PANTHER" id="PTHR45824:SF29">
    <property type="entry name" value="GH16843P"/>
    <property type="match status" value="1"/>
</dbReference>
<dbReference type="Pfam" id="PF00650">
    <property type="entry name" value="CRAL_TRIO"/>
    <property type="match status" value="1"/>
</dbReference>
<dbReference type="PANTHER" id="PTHR45824">
    <property type="entry name" value="GH16843P"/>
    <property type="match status" value="1"/>
</dbReference>
<dbReference type="SUPFAM" id="SSF46938">
    <property type="entry name" value="CRAL/TRIO N-terminal domain"/>
    <property type="match status" value="1"/>
</dbReference>
<dbReference type="PROSITE" id="PS50191">
    <property type="entry name" value="CRAL_TRIO"/>
    <property type="match status" value="1"/>
</dbReference>
<keyword evidence="3" id="KW-1185">Reference proteome</keyword>
<proteinExistence type="predicted"/>
<dbReference type="InterPro" id="IPR036273">
    <property type="entry name" value="CRAL/TRIO_N_dom_sf"/>
</dbReference>
<name>A0AAD2CX93_EUPCR</name>
<dbReference type="CDD" id="cd00170">
    <property type="entry name" value="SEC14"/>
    <property type="match status" value="1"/>
</dbReference>
<dbReference type="InterPro" id="IPR052578">
    <property type="entry name" value="PI_Transfer_CRAL-TRIO"/>
</dbReference>
<comment type="caution">
    <text evidence="2">The sequence shown here is derived from an EMBL/GenBank/DDBJ whole genome shotgun (WGS) entry which is preliminary data.</text>
</comment>
<reference evidence="2" key="1">
    <citation type="submission" date="2023-07" db="EMBL/GenBank/DDBJ databases">
        <authorList>
            <consortium name="AG Swart"/>
            <person name="Singh M."/>
            <person name="Singh A."/>
            <person name="Seah K."/>
            <person name="Emmerich C."/>
        </authorList>
    </citation>
    <scope>NUCLEOTIDE SEQUENCE</scope>
    <source>
        <strain evidence="2">DP1</strain>
    </source>
</reference>
<feature type="domain" description="CRAL-TRIO" evidence="1">
    <location>
        <begin position="160"/>
        <end position="315"/>
    </location>
</feature>
<dbReference type="InterPro" id="IPR036865">
    <property type="entry name" value="CRAL-TRIO_dom_sf"/>
</dbReference>
<dbReference type="SUPFAM" id="SSF52087">
    <property type="entry name" value="CRAL/TRIO domain"/>
    <property type="match status" value="1"/>
</dbReference>
<dbReference type="InterPro" id="IPR001251">
    <property type="entry name" value="CRAL-TRIO_dom"/>
</dbReference>
<evidence type="ECO:0000259" key="1">
    <source>
        <dbReference type="PROSITE" id="PS50191"/>
    </source>
</evidence>
<evidence type="ECO:0000313" key="3">
    <source>
        <dbReference type="Proteomes" id="UP001295684"/>
    </source>
</evidence>
<dbReference type="EMBL" id="CAMPGE010015056">
    <property type="protein sequence ID" value="CAI2373700.1"/>
    <property type="molecule type" value="Genomic_DNA"/>
</dbReference>
<protein>
    <recommendedName>
        <fullName evidence="1">CRAL-TRIO domain-containing protein</fullName>
    </recommendedName>
</protein>
<evidence type="ECO:0000313" key="2">
    <source>
        <dbReference type="EMBL" id="CAI2373700.1"/>
    </source>
</evidence>
<dbReference type="SMART" id="SM00516">
    <property type="entry name" value="SEC14"/>
    <property type="match status" value="1"/>
</dbReference>
<sequence>MRCKSLKNISIVQVKQRKLLLGKNKRDTSINERISRDEYSMNLSELETERFTMRSTRLTDSDLSPSKKRKKTIKYPTLKEHPLFYDLSGSDVEKYEIFKETAHECFSNIYCEDPEVQRTCLNDITLLRFCIARNFKHKAVLKMWTKWVDWYMDYRPDLITNQEIRHLPLTKYFKIHKTDQEGRSLVVLRPGLIDENLDSDDAMLVCLYIIEKAIKKSERKADGKISVIFDRKGMSQKKDKKWLGTYKKMSQHLQDYYPERLQNAFIVNSNWVVHLIISMMKMFLSKATKDKLCIIKKNSKLLDYIDFENVPEDLQ</sequence>
<dbReference type="Proteomes" id="UP001295684">
    <property type="component" value="Unassembled WGS sequence"/>
</dbReference>